<accession>A0A840WPZ4</accession>
<evidence type="ECO:0000313" key="2">
    <source>
        <dbReference type="EMBL" id="MBB5515732.1"/>
    </source>
</evidence>
<dbReference type="RefSeq" id="WP_184010706.1">
    <property type="nucleotide sequence ID" value="NZ_JACIJS010000005.1"/>
</dbReference>
<dbReference type="EMBL" id="JACIJS010000005">
    <property type="protein sequence ID" value="MBB5515732.1"/>
    <property type="molecule type" value="Genomic_DNA"/>
</dbReference>
<evidence type="ECO:0000256" key="1">
    <source>
        <dbReference type="SAM" id="SignalP"/>
    </source>
</evidence>
<proteinExistence type="predicted"/>
<feature type="chain" id="PRO_5032270376" evidence="1">
    <location>
        <begin position="24"/>
        <end position="122"/>
    </location>
</feature>
<protein>
    <submittedName>
        <fullName evidence="2">Uncharacterized protein</fullName>
    </submittedName>
</protein>
<name>A0A840WPZ4_9RHOB</name>
<dbReference type="AlphaFoldDB" id="A0A840WPZ4"/>
<sequence>MINVLKTAAAAVILSVVATAASATITKTYHVGTGASDGVLMAVAPGDATVSVSFTDRTFGAKSIVLTRTSAHAGSGSFMFNGNQYGVYVTAAASGETELFIVPTYLPTAANSTHHIFGEQAE</sequence>
<evidence type="ECO:0000313" key="3">
    <source>
        <dbReference type="Proteomes" id="UP000553766"/>
    </source>
</evidence>
<comment type="caution">
    <text evidence="2">The sequence shown here is derived from an EMBL/GenBank/DDBJ whole genome shotgun (WGS) entry which is preliminary data.</text>
</comment>
<feature type="signal peptide" evidence="1">
    <location>
        <begin position="1"/>
        <end position="23"/>
    </location>
</feature>
<keyword evidence="3" id="KW-1185">Reference proteome</keyword>
<reference evidence="2 3" key="1">
    <citation type="submission" date="2020-08" db="EMBL/GenBank/DDBJ databases">
        <title>Genomic Encyclopedia of Type Strains, Phase IV (KMG-IV): sequencing the most valuable type-strain genomes for metagenomic binning, comparative biology and taxonomic classification.</title>
        <authorList>
            <person name="Goeker M."/>
        </authorList>
    </citation>
    <scope>NUCLEOTIDE SEQUENCE [LARGE SCALE GENOMIC DNA]</scope>
    <source>
        <strain evidence="2 3">DSM 103377</strain>
    </source>
</reference>
<organism evidence="2 3">
    <name type="scientific">Rubricella aquisinus</name>
    <dbReference type="NCBI Taxonomy" id="2028108"/>
    <lineage>
        <taxon>Bacteria</taxon>
        <taxon>Pseudomonadati</taxon>
        <taxon>Pseudomonadota</taxon>
        <taxon>Alphaproteobacteria</taxon>
        <taxon>Rhodobacterales</taxon>
        <taxon>Paracoccaceae</taxon>
        <taxon>Rubricella</taxon>
    </lineage>
</organism>
<keyword evidence="1" id="KW-0732">Signal</keyword>
<gene>
    <name evidence="2" type="ORF">FHS89_001752</name>
</gene>
<dbReference type="Proteomes" id="UP000553766">
    <property type="component" value="Unassembled WGS sequence"/>
</dbReference>